<sequence>MPLFWAGLCLTVALTGPVILLTAEEPYQANWESLQNYECPVWFQDAKFGIYAHWGVYSATKGSRNTDWYSRNMYKAGHPNRTEHEANHGPVSEVGYKDLIPLFKAENFDADEWVDLYVEAGARFAGPVGEHADGFAMWDSKVNPWNAVAMGPHRNVVAEMESAVRKRGLKFMVSMHHQWRWGWYPTWDKNTDASDPKYSSLYGPGYPATAQGRPLPGGGVNNMVADPLPSMPFQKDWLTKVEEVVTGYSPDLLWFDNRMQLLSEETRAKMAAGYYNHALANGQQPVLTYKRPDMPLGTATSDLERARMPDIYPEPWLTDTSISRNSWSYANNLEYYSADRIVDDLVDIVSKNGCMLLNIAPRPDGTIPAEQKQILRDIGKWLRLNGESVYGSRPWLLYGEGPTQTPVGHLSDFKFNGFTSRDIRFTTKGGNLYAIALGWPEDGKLTIESFSTDRYSTPIVDVQLLGYDGTLTWKRTTQGLEITLPDQPPCDFACVFKIQRSSESTVGK</sequence>
<dbReference type="InterPro" id="IPR031919">
    <property type="entry name" value="Fucosidase_C"/>
</dbReference>
<dbReference type="Pfam" id="PF01120">
    <property type="entry name" value="Alpha_L_fucos"/>
    <property type="match status" value="1"/>
</dbReference>
<comment type="function">
    <text evidence="1">Alpha-L-fucosidase is responsible for hydrolyzing the alpha-1,6-linked fucose joined to the reducing-end N-acetylglucosamine of the carbohydrate moieties of glycoproteins.</text>
</comment>
<dbReference type="Proteomes" id="UP001158067">
    <property type="component" value="Unassembled WGS sequence"/>
</dbReference>
<evidence type="ECO:0000256" key="2">
    <source>
        <dbReference type="ARBA" id="ARBA00007951"/>
    </source>
</evidence>
<accession>A0ABY1QRI4</accession>
<dbReference type="Pfam" id="PF16757">
    <property type="entry name" value="Fucosidase_C"/>
    <property type="match status" value="1"/>
</dbReference>
<evidence type="ECO:0000256" key="5">
    <source>
        <dbReference type="ARBA" id="ARBA00022801"/>
    </source>
</evidence>
<dbReference type="EMBL" id="FXUG01000028">
    <property type="protein sequence ID" value="SMP78842.1"/>
    <property type="molecule type" value="Genomic_DNA"/>
</dbReference>
<keyword evidence="4" id="KW-0732">Signal</keyword>
<comment type="caution">
    <text evidence="9">The sequence shown here is derived from an EMBL/GenBank/DDBJ whole genome shotgun (WGS) entry which is preliminary data.</text>
</comment>
<keyword evidence="6" id="KW-0326">Glycosidase</keyword>
<proteinExistence type="inferred from homology"/>
<dbReference type="SMART" id="SM00812">
    <property type="entry name" value="Alpha_L_fucos"/>
    <property type="match status" value="1"/>
</dbReference>
<dbReference type="RefSeq" id="WP_283435564.1">
    <property type="nucleotide sequence ID" value="NZ_FXUG01000028.1"/>
</dbReference>
<comment type="similarity">
    <text evidence="2">Belongs to the glycosyl hydrolase 29 family.</text>
</comment>
<reference evidence="9 10" key="1">
    <citation type="submission" date="2017-05" db="EMBL/GenBank/DDBJ databases">
        <authorList>
            <person name="Varghese N."/>
            <person name="Submissions S."/>
        </authorList>
    </citation>
    <scope>NUCLEOTIDE SEQUENCE [LARGE SCALE GENOMIC DNA]</scope>
    <source>
        <strain evidence="9 10">DSM 25457</strain>
    </source>
</reference>
<dbReference type="InterPro" id="IPR016286">
    <property type="entry name" value="FUC_metazoa-typ"/>
</dbReference>
<evidence type="ECO:0000256" key="1">
    <source>
        <dbReference type="ARBA" id="ARBA00004071"/>
    </source>
</evidence>
<evidence type="ECO:0000256" key="4">
    <source>
        <dbReference type="ARBA" id="ARBA00022729"/>
    </source>
</evidence>
<evidence type="ECO:0000259" key="7">
    <source>
        <dbReference type="Pfam" id="PF01120"/>
    </source>
</evidence>
<dbReference type="EC" id="3.2.1.51" evidence="3"/>
<evidence type="ECO:0000256" key="6">
    <source>
        <dbReference type="ARBA" id="ARBA00023295"/>
    </source>
</evidence>
<dbReference type="Gene3D" id="2.60.40.1180">
    <property type="entry name" value="Golgi alpha-mannosidase II"/>
    <property type="match status" value="1"/>
</dbReference>
<evidence type="ECO:0000313" key="9">
    <source>
        <dbReference type="EMBL" id="SMP78842.1"/>
    </source>
</evidence>
<protein>
    <recommendedName>
        <fullName evidence="3">alpha-L-fucosidase</fullName>
        <ecNumber evidence="3">3.2.1.51</ecNumber>
    </recommendedName>
</protein>
<dbReference type="InterPro" id="IPR057739">
    <property type="entry name" value="Glyco_hydro_29_N"/>
</dbReference>
<evidence type="ECO:0000259" key="8">
    <source>
        <dbReference type="Pfam" id="PF16757"/>
    </source>
</evidence>
<dbReference type="PANTHER" id="PTHR10030">
    <property type="entry name" value="ALPHA-L-FUCOSIDASE"/>
    <property type="match status" value="1"/>
</dbReference>
<evidence type="ECO:0000313" key="10">
    <source>
        <dbReference type="Proteomes" id="UP001158067"/>
    </source>
</evidence>
<feature type="domain" description="Glycoside hydrolase family 29 N-terminal" evidence="7">
    <location>
        <begin position="23"/>
        <end position="387"/>
    </location>
</feature>
<organism evidence="9 10">
    <name type="scientific">Neorhodopirellula lusitana</name>
    <dbReference type="NCBI Taxonomy" id="445327"/>
    <lineage>
        <taxon>Bacteria</taxon>
        <taxon>Pseudomonadati</taxon>
        <taxon>Planctomycetota</taxon>
        <taxon>Planctomycetia</taxon>
        <taxon>Pirellulales</taxon>
        <taxon>Pirellulaceae</taxon>
        <taxon>Neorhodopirellula</taxon>
    </lineage>
</organism>
<dbReference type="InterPro" id="IPR013780">
    <property type="entry name" value="Glyco_hydro_b"/>
</dbReference>
<dbReference type="Gene3D" id="3.20.20.80">
    <property type="entry name" value="Glycosidases"/>
    <property type="match status" value="1"/>
</dbReference>
<name>A0ABY1QRI4_9BACT</name>
<keyword evidence="10" id="KW-1185">Reference proteome</keyword>
<dbReference type="PIRSF" id="PIRSF001092">
    <property type="entry name" value="Alpha-L-fucosidase"/>
    <property type="match status" value="1"/>
</dbReference>
<evidence type="ECO:0000256" key="3">
    <source>
        <dbReference type="ARBA" id="ARBA00012662"/>
    </source>
</evidence>
<feature type="domain" description="Alpha-L-fucosidase C-terminal" evidence="8">
    <location>
        <begin position="418"/>
        <end position="499"/>
    </location>
</feature>
<keyword evidence="5" id="KW-0378">Hydrolase</keyword>
<gene>
    <name evidence="9" type="ORF">SAMN06265222_12811</name>
</gene>
<dbReference type="InterPro" id="IPR000933">
    <property type="entry name" value="Glyco_hydro_29"/>
</dbReference>
<dbReference type="PANTHER" id="PTHR10030:SF37">
    <property type="entry name" value="ALPHA-L-FUCOSIDASE-RELATED"/>
    <property type="match status" value="1"/>
</dbReference>
<dbReference type="SUPFAM" id="SSF51445">
    <property type="entry name" value="(Trans)glycosidases"/>
    <property type="match status" value="1"/>
</dbReference>
<dbReference type="InterPro" id="IPR017853">
    <property type="entry name" value="GH"/>
</dbReference>